<name>A0A4R6SLV4_LABRH</name>
<dbReference type="EMBL" id="SNXZ01000001">
    <property type="protein sequence ID" value="TDQ05099.1"/>
    <property type="molecule type" value="Genomic_DNA"/>
</dbReference>
<evidence type="ECO:0000256" key="2">
    <source>
        <dbReference type="ARBA" id="ARBA00005182"/>
    </source>
</evidence>
<evidence type="ECO:0000256" key="1">
    <source>
        <dbReference type="ARBA" id="ARBA00004418"/>
    </source>
</evidence>
<keyword evidence="3 10" id="KW-0808">Transferase</keyword>
<evidence type="ECO:0000313" key="11">
    <source>
        <dbReference type="Proteomes" id="UP000295444"/>
    </source>
</evidence>
<keyword evidence="8" id="KW-0812">Transmembrane</keyword>
<dbReference type="UniPathway" id="UPA00286"/>
<keyword evidence="10" id="KW-0378">Hydrolase</keyword>
<evidence type="ECO:0000256" key="6">
    <source>
        <dbReference type="ARBA" id="ARBA00022841"/>
    </source>
</evidence>
<reference evidence="10 11" key="1">
    <citation type="submission" date="2019-03" db="EMBL/GenBank/DDBJ databases">
        <title>Genomic Encyclopedia of Type Strains, Phase IV (KMG-IV): sequencing the most valuable type-strain genomes for metagenomic binning, comparative biology and taxonomic classification.</title>
        <authorList>
            <person name="Goeker M."/>
        </authorList>
    </citation>
    <scope>NUCLEOTIDE SEQUENCE [LARGE SCALE GENOMIC DNA]</scope>
    <source>
        <strain evidence="10 11">DSM 45361</strain>
    </source>
</reference>
<dbReference type="GO" id="GO:0042597">
    <property type="term" value="C:periplasmic space"/>
    <property type="evidence" value="ECO:0007669"/>
    <property type="project" value="UniProtKB-SubCell"/>
</dbReference>
<feature type="transmembrane region" description="Helical" evidence="8">
    <location>
        <begin position="12"/>
        <end position="32"/>
    </location>
</feature>
<keyword evidence="8" id="KW-0472">Membrane</keyword>
<keyword evidence="6" id="KW-0016">Alginate biosynthesis</keyword>
<gene>
    <name evidence="10" type="ORF">EV186_1011064</name>
</gene>
<comment type="subcellular location">
    <subcellularLocation>
        <location evidence="1">Periplasm</location>
    </subcellularLocation>
</comment>
<evidence type="ECO:0000313" key="10">
    <source>
        <dbReference type="EMBL" id="TDQ05099.1"/>
    </source>
</evidence>
<comment type="caution">
    <text evidence="10">The sequence shown here is derived from an EMBL/GenBank/DDBJ whole genome shotgun (WGS) entry which is preliminary data.</text>
</comment>
<evidence type="ECO:0000256" key="4">
    <source>
        <dbReference type="ARBA" id="ARBA00022729"/>
    </source>
</evidence>
<dbReference type="GO" id="GO:0016740">
    <property type="term" value="F:transferase activity"/>
    <property type="evidence" value="ECO:0007669"/>
    <property type="project" value="UniProtKB-KW"/>
</dbReference>
<dbReference type="Proteomes" id="UP000295444">
    <property type="component" value="Unassembled WGS sequence"/>
</dbReference>
<keyword evidence="4" id="KW-0732">Signal</keyword>
<feature type="region of interest" description="Disordered" evidence="7">
    <location>
        <begin position="83"/>
        <end position="117"/>
    </location>
</feature>
<feature type="compositionally biased region" description="Basic and acidic residues" evidence="7">
    <location>
        <begin position="107"/>
        <end position="117"/>
    </location>
</feature>
<dbReference type="InterPro" id="IPR031811">
    <property type="entry name" value="ALGX/ALGJ_SGNH-like"/>
</dbReference>
<evidence type="ECO:0000256" key="5">
    <source>
        <dbReference type="ARBA" id="ARBA00022764"/>
    </source>
</evidence>
<dbReference type="Pfam" id="PF16822">
    <property type="entry name" value="ALGX"/>
    <property type="match status" value="1"/>
</dbReference>
<dbReference type="GO" id="GO:0042121">
    <property type="term" value="P:alginic acid biosynthetic process"/>
    <property type="evidence" value="ECO:0007669"/>
    <property type="project" value="UniProtKB-UniPathway"/>
</dbReference>
<proteinExistence type="predicted"/>
<comment type="pathway">
    <text evidence="2">Glycan biosynthesis; alginate biosynthesis.</text>
</comment>
<evidence type="ECO:0000256" key="8">
    <source>
        <dbReference type="SAM" id="Phobius"/>
    </source>
</evidence>
<keyword evidence="11" id="KW-1185">Reference proteome</keyword>
<accession>A0A4R6SLV4</accession>
<evidence type="ECO:0000256" key="3">
    <source>
        <dbReference type="ARBA" id="ARBA00022679"/>
    </source>
</evidence>
<keyword evidence="8" id="KW-1133">Transmembrane helix</keyword>
<feature type="domain" description="AlgX/AlgJ SGNH hydrolase-like" evidence="9">
    <location>
        <begin position="124"/>
        <end position="288"/>
    </location>
</feature>
<evidence type="ECO:0000259" key="9">
    <source>
        <dbReference type="Pfam" id="PF16822"/>
    </source>
</evidence>
<dbReference type="GO" id="GO:0016787">
    <property type="term" value="F:hydrolase activity"/>
    <property type="evidence" value="ECO:0007669"/>
    <property type="project" value="UniProtKB-KW"/>
</dbReference>
<dbReference type="AlphaFoldDB" id="A0A4R6SLV4"/>
<protein>
    <submittedName>
        <fullName evidence="10">Acetyltransferase AlgX (SGNH hydrolase-like protein)</fullName>
    </submittedName>
</protein>
<organism evidence="10 11">
    <name type="scientific">Labedaea rhizosphaerae</name>
    <dbReference type="NCBI Taxonomy" id="598644"/>
    <lineage>
        <taxon>Bacteria</taxon>
        <taxon>Bacillati</taxon>
        <taxon>Actinomycetota</taxon>
        <taxon>Actinomycetes</taxon>
        <taxon>Pseudonocardiales</taxon>
        <taxon>Pseudonocardiaceae</taxon>
        <taxon>Labedaea</taxon>
    </lineage>
</organism>
<evidence type="ECO:0000256" key="7">
    <source>
        <dbReference type="SAM" id="MobiDB-lite"/>
    </source>
</evidence>
<sequence length="410" mass="45018">MYRPRHGKRQFGALISAGVFFCVPLLLLILGVRPEAFENRPLSQFPSLGQGWRFFTSLSPWAIDYLPFRENAIQAEDGISRSVFGEAPPNDQADESVPVQGPIPEPSHPDPERDKMRSAGYPEVLEGKKGWLYLGYDTLGACLPERPLNDVINALGKLRDAVQASGRQFVLVVAPDKTTAVPQYLPDNYVGKNCSAAVRSEFWRRVVAEDGAVDLRPALNSAAKRQGSPIYSSVDTHWTHSGGLVFTREVAERIEPGVTSRWVTTPDRVLQEPGDLPPLLHHKQDYPLQTYRLATDGTTVRSRTIDKEFRAPLRLTQAPGSGVVATKVGLIADSFTLYATPYLAGGFQDITIVHSDTVGTDPHLVGRTMADQNVVVLELVERSLVAGINPLVDPGNVDVIGQELAKRPIR</sequence>
<keyword evidence="5" id="KW-0574">Periplasm</keyword>